<evidence type="ECO:0000313" key="1">
    <source>
        <dbReference type="EMBL" id="SHE54572.1"/>
    </source>
</evidence>
<protein>
    <submittedName>
        <fullName evidence="1">Uncharacterized conserved protein YbaA, DUF1428 family</fullName>
    </submittedName>
</protein>
<sequence>MTYVDGFVAAVPNENKEAFRQHADKAAEVFKEYGALQVIECWGDEVPDGEVTSFPRAVKLKPDETVVFSWITWPSREVRNQGMDKVMADSRLQPETNPMPFDGKRLIYGGFEILVDR</sequence>
<organism evidence="1 2">
    <name type="scientific">Modicisalibacter ilicicola DSM 19980</name>
    <dbReference type="NCBI Taxonomy" id="1121942"/>
    <lineage>
        <taxon>Bacteria</taxon>
        <taxon>Pseudomonadati</taxon>
        <taxon>Pseudomonadota</taxon>
        <taxon>Gammaproteobacteria</taxon>
        <taxon>Oceanospirillales</taxon>
        <taxon>Halomonadaceae</taxon>
        <taxon>Modicisalibacter</taxon>
    </lineage>
</organism>
<dbReference type="Pfam" id="PF07237">
    <property type="entry name" value="DUF1428"/>
    <property type="match status" value="1"/>
</dbReference>
<evidence type="ECO:0000313" key="2">
    <source>
        <dbReference type="Proteomes" id="UP000184346"/>
    </source>
</evidence>
<reference evidence="1 2" key="1">
    <citation type="submission" date="2016-11" db="EMBL/GenBank/DDBJ databases">
        <authorList>
            <person name="Jaros S."/>
            <person name="Januszkiewicz K."/>
            <person name="Wedrychowicz H."/>
        </authorList>
    </citation>
    <scope>NUCLEOTIDE SEQUENCE [LARGE SCALE GENOMIC DNA]</scope>
    <source>
        <strain evidence="1 2">DSM 19980</strain>
    </source>
</reference>
<dbReference type="RefSeq" id="WP_072819606.1">
    <property type="nucleotide sequence ID" value="NZ_FQUJ01000003.1"/>
</dbReference>
<dbReference type="Proteomes" id="UP000184346">
    <property type="component" value="Unassembled WGS sequence"/>
</dbReference>
<dbReference type="SUPFAM" id="SSF54909">
    <property type="entry name" value="Dimeric alpha+beta barrel"/>
    <property type="match status" value="1"/>
</dbReference>
<keyword evidence="2" id="KW-1185">Reference proteome</keyword>
<proteinExistence type="predicted"/>
<dbReference type="AlphaFoldDB" id="A0A1M4UCR0"/>
<gene>
    <name evidence="1" type="ORF">SAMN02745148_00587</name>
</gene>
<dbReference type="EMBL" id="FQUJ01000003">
    <property type="protein sequence ID" value="SHE54572.1"/>
    <property type="molecule type" value="Genomic_DNA"/>
</dbReference>
<accession>A0A1M4UCR0</accession>
<dbReference type="OrthoDB" id="9792392at2"/>
<dbReference type="InterPro" id="IPR009874">
    <property type="entry name" value="DUF1428"/>
</dbReference>
<dbReference type="Gene3D" id="3.30.70.100">
    <property type="match status" value="1"/>
</dbReference>
<name>A0A1M4UCR0_9GAMM</name>
<dbReference type="STRING" id="1121942.SAMN02745148_00587"/>
<dbReference type="InterPro" id="IPR011008">
    <property type="entry name" value="Dimeric_a/b-barrel"/>
</dbReference>
<dbReference type="PIRSF" id="PIRSF007028">
    <property type="entry name" value="UCP007028"/>
    <property type="match status" value="1"/>
</dbReference>